<accession>A0ABT6JX35</accession>
<gene>
    <name evidence="2" type="ORF">QFW81_15175</name>
</gene>
<dbReference type="RefSeq" id="WP_280579964.1">
    <property type="nucleotide sequence ID" value="NZ_JARXRO010000020.1"/>
</dbReference>
<reference evidence="2 3" key="1">
    <citation type="submission" date="2023-04" db="EMBL/GenBank/DDBJ databases">
        <title>Luteimonas sp. M1R5S59.</title>
        <authorList>
            <person name="Sun J.-Q."/>
        </authorList>
    </citation>
    <scope>NUCLEOTIDE SEQUENCE [LARGE SCALE GENOMIC DNA]</scope>
    <source>
        <strain evidence="2 3">M1R5S59</strain>
    </source>
</reference>
<keyword evidence="3" id="KW-1185">Reference proteome</keyword>
<organism evidence="2 3">
    <name type="scientific">Luteimonas kalidii</name>
    <dbReference type="NCBI Taxonomy" id="3042025"/>
    <lineage>
        <taxon>Bacteria</taxon>
        <taxon>Pseudomonadati</taxon>
        <taxon>Pseudomonadota</taxon>
        <taxon>Gammaproteobacteria</taxon>
        <taxon>Lysobacterales</taxon>
        <taxon>Lysobacteraceae</taxon>
        <taxon>Luteimonas</taxon>
    </lineage>
</organism>
<evidence type="ECO:0000313" key="2">
    <source>
        <dbReference type="EMBL" id="MDH5835255.1"/>
    </source>
</evidence>
<evidence type="ECO:0000313" key="3">
    <source>
        <dbReference type="Proteomes" id="UP001156873"/>
    </source>
</evidence>
<name>A0ABT6JX35_9GAMM</name>
<dbReference type="EMBL" id="JARXRO010000020">
    <property type="protein sequence ID" value="MDH5835255.1"/>
    <property type="molecule type" value="Genomic_DNA"/>
</dbReference>
<dbReference type="Pfam" id="PF09832">
    <property type="entry name" value="DUF2059"/>
    <property type="match status" value="1"/>
</dbReference>
<feature type="domain" description="DUF2059" evidence="1">
    <location>
        <begin position="106"/>
        <end position="147"/>
    </location>
</feature>
<protein>
    <submittedName>
        <fullName evidence="2">DUF2059 domain-containing protein</fullName>
    </submittedName>
</protein>
<dbReference type="Proteomes" id="UP001156873">
    <property type="component" value="Unassembled WGS sequence"/>
</dbReference>
<evidence type="ECO:0000259" key="1">
    <source>
        <dbReference type="Pfam" id="PF09832"/>
    </source>
</evidence>
<dbReference type="InterPro" id="IPR018637">
    <property type="entry name" value="DUF2059"/>
</dbReference>
<proteinExistence type="predicted"/>
<sequence length="313" mass="34353">MTRIRILPLLLGVALLPGAIIAQEPSPTTLARAERLTAAMEYDQAFEEGLAVCREKARDEDVAVLVAKSPEMFGGIVPGDEDWPKARNLYLDMLATGCAYSRAPAIDAFTQTLAATLSDEDMEALVTFYGTGLGQRFRRASHAANRAAGLASQPLPERDAAYEIYAAALNELLAGRQEPKHARTATHATPVAARPIPSADEAVALSDRVMQSVGGDVRGALDLLVAHSVIDPDQLDPLIDKLEESMPMADGRYGKVLDYELLRNDTIGDSVMRLMFLQRRERYAMNWQFVWYRGDGGWLLSGFRFADDLGHLF</sequence>
<comment type="caution">
    <text evidence="2">The sequence shown here is derived from an EMBL/GenBank/DDBJ whole genome shotgun (WGS) entry which is preliminary data.</text>
</comment>